<name>A0AAD7PNP6_QUISA</name>
<dbReference type="Pfam" id="PF04145">
    <property type="entry name" value="Ctr"/>
    <property type="match status" value="2"/>
</dbReference>
<sequence>MAQLLSFRISISIPRAYWIKLKSVLQLQFSSPLYKTSIPPPSMEVAFISGLHHSSLSLQDTMTSDSGIGFAPVSPYNSNWMQYGRRKIPRPVTFFWGYKTEILFSGWPGTSSGMYALALIFVFTMAVLVEWLSYSDFIKQDDSNDVVATGLQTTLHTVRSGLSYMVMLAVMSFNGGVFLAAVGGHALGFLIFKNRTIRET</sequence>
<dbReference type="InterPro" id="IPR007274">
    <property type="entry name" value="Cop_transporter"/>
</dbReference>
<gene>
    <name evidence="7" type="ORF">O6P43_016691</name>
</gene>
<dbReference type="PANTHER" id="PTHR12483:SF94">
    <property type="entry name" value="COPPER TRANSPORTER 4"/>
    <property type="match status" value="1"/>
</dbReference>
<accession>A0AAD7PNP6</accession>
<dbReference type="AlphaFoldDB" id="A0AAD7PNP6"/>
<keyword evidence="8" id="KW-1185">Reference proteome</keyword>
<dbReference type="Proteomes" id="UP001163823">
    <property type="component" value="Chromosome 7"/>
</dbReference>
<comment type="similarity">
    <text evidence="1 6">Belongs to the copper transporter (Ctr) (TC 1.A.56) family. SLC31A subfamily.</text>
</comment>
<evidence type="ECO:0000256" key="6">
    <source>
        <dbReference type="RuleBase" id="RU367022"/>
    </source>
</evidence>
<keyword evidence="6" id="KW-0406">Ion transport</keyword>
<protein>
    <recommendedName>
        <fullName evidence="6">Copper transport protein</fullName>
    </recommendedName>
</protein>
<dbReference type="GO" id="GO:0005886">
    <property type="term" value="C:plasma membrane"/>
    <property type="evidence" value="ECO:0007669"/>
    <property type="project" value="TreeGrafter"/>
</dbReference>
<evidence type="ECO:0000256" key="5">
    <source>
        <dbReference type="ARBA" id="ARBA00023136"/>
    </source>
</evidence>
<keyword evidence="6" id="KW-0813">Transport</keyword>
<reference evidence="7" key="1">
    <citation type="journal article" date="2023" name="Science">
        <title>Elucidation of the pathway for biosynthesis of saponin adjuvants from the soapbark tree.</title>
        <authorList>
            <person name="Reed J."/>
            <person name="Orme A."/>
            <person name="El-Demerdash A."/>
            <person name="Owen C."/>
            <person name="Martin L.B.B."/>
            <person name="Misra R.C."/>
            <person name="Kikuchi S."/>
            <person name="Rejzek M."/>
            <person name="Martin A.C."/>
            <person name="Harkess A."/>
            <person name="Leebens-Mack J."/>
            <person name="Louveau T."/>
            <person name="Stephenson M.J."/>
            <person name="Osbourn A."/>
        </authorList>
    </citation>
    <scope>NUCLEOTIDE SEQUENCE</scope>
    <source>
        <strain evidence="7">S10</strain>
    </source>
</reference>
<keyword evidence="4 6" id="KW-1133">Transmembrane helix</keyword>
<organism evidence="7 8">
    <name type="scientific">Quillaja saponaria</name>
    <name type="common">Soap bark tree</name>
    <dbReference type="NCBI Taxonomy" id="32244"/>
    <lineage>
        <taxon>Eukaryota</taxon>
        <taxon>Viridiplantae</taxon>
        <taxon>Streptophyta</taxon>
        <taxon>Embryophyta</taxon>
        <taxon>Tracheophyta</taxon>
        <taxon>Spermatophyta</taxon>
        <taxon>Magnoliopsida</taxon>
        <taxon>eudicotyledons</taxon>
        <taxon>Gunneridae</taxon>
        <taxon>Pentapetalae</taxon>
        <taxon>rosids</taxon>
        <taxon>fabids</taxon>
        <taxon>Fabales</taxon>
        <taxon>Quillajaceae</taxon>
        <taxon>Quillaja</taxon>
    </lineage>
</organism>
<evidence type="ECO:0000313" key="8">
    <source>
        <dbReference type="Proteomes" id="UP001163823"/>
    </source>
</evidence>
<feature type="transmembrane region" description="Helical" evidence="6">
    <location>
        <begin position="164"/>
        <end position="192"/>
    </location>
</feature>
<evidence type="ECO:0000256" key="3">
    <source>
        <dbReference type="ARBA" id="ARBA00022796"/>
    </source>
</evidence>
<evidence type="ECO:0000256" key="1">
    <source>
        <dbReference type="ARBA" id="ARBA00006921"/>
    </source>
</evidence>
<comment type="caution">
    <text evidence="7">The sequence shown here is derived from an EMBL/GenBank/DDBJ whole genome shotgun (WGS) entry which is preliminary data.</text>
</comment>
<evidence type="ECO:0000256" key="4">
    <source>
        <dbReference type="ARBA" id="ARBA00022989"/>
    </source>
</evidence>
<evidence type="ECO:0000313" key="7">
    <source>
        <dbReference type="EMBL" id="KAJ7961335.1"/>
    </source>
</evidence>
<dbReference type="GO" id="GO:0005375">
    <property type="term" value="F:copper ion transmembrane transporter activity"/>
    <property type="evidence" value="ECO:0007669"/>
    <property type="project" value="UniProtKB-UniRule"/>
</dbReference>
<keyword evidence="6" id="KW-0186">Copper</keyword>
<dbReference type="PANTHER" id="PTHR12483">
    <property type="entry name" value="SOLUTE CARRIER FAMILY 31 COPPER TRANSPORTERS"/>
    <property type="match status" value="1"/>
</dbReference>
<keyword evidence="3 6" id="KW-0187">Copper transport</keyword>
<dbReference type="KEGG" id="qsa:O6P43_016691"/>
<proteinExistence type="inferred from homology"/>
<keyword evidence="2 6" id="KW-0812">Transmembrane</keyword>
<comment type="subcellular location">
    <subcellularLocation>
        <location evidence="6">Membrane</location>
        <topology evidence="6">Multi-pass membrane protein</topology>
    </subcellularLocation>
</comment>
<feature type="transmembrane region" description="Helical" evidence="6">
    <location>
        <begin position="114"/>
        <end position="134"/>
    </location>
</feature>
<evidence type="ECO:0000256" key="2">
    <source>
        <dbReference type="ARBA" id="ARBA00022692"/>
    </source>
</evidence>
<keyword evidence="5 6" id="KW-0472">Membrane</keyword>
<dbReference type="EMBL" id="JARAOO010000007">
    <property type="protein sequence ID" value="KAJ7961335.1"/>
    <property type="molecule type" value="Genomic_DNA"/>
</dbReference>